<comment type="subunit">
    <text evidence="2">Heterodimer of SbcC and SbcD.</text>
</comment>
<evidence type="ECO:0000256" key="3">
    <source>
        <dbReference type="ARBA" id="ARBA00013368"/>
    </source>
</evidence>
<proteinExistence type="inferred from homology"/>
<dbReference type="SUPFAM" id="SSF57997">
    <property type="entry name" value="Tropomyosin"/>
    <property type="match status" value="1"/>
</dbReference>
<reference evidence="7" key="1">
    <citation type="journal article" date="2019" name="Int. J. Syst. Evol. Microbiol.">
        <title>The Global Catalogue of Microorganisms (GCM) 10K type strain sequencing project: providing services to taxonomists for standard genome sequencing and annotation.</title>
        <authorList>
            <consortium name="The Broad Institute Genomics Platform"/>
            <consortium name="The Broad Institute Genome Sequencing Center for Infectious Disease"/>
            <person name="Wu L."/>
            <person name="Ma J."/>
        </authorList>
    </citation>
    <scope>NUCLEOTIDE SEQUENCE [LARGE SCALE GENOMIC DNA]</scope>
    <source>
        <strain evidence="7">CCM 8912</strain>
    </source>
</reference>
<comment type="caution">
    <text evidence="6">The sequence shown here is derived from an EMBL/GenBank/DDBJ whole genome shotgun (WGS) entry which is preliminary data.</text>
</comment>
<dbReference type="SUPFAM" id="SSF161270">
    <property type="entry name" value="PspA lactotransferrin-binding region"/>
    <property type="match status" value="1"/>
</dbReference>
<sequence>MKLQTLRMEYFGPYRDATVDFDSFADTPLFLISGNTGSGKTTIFDAIVFALYGDTSGDQRSGDEMRANFATPAQKTRVTLRFHHGDKDYEIWREPAQTLAKKQGGVTNKPMNVCLTVFKDGLEAGQWTKKRDIAPRINDLLHLDAIQFRQIILLPQGQFRQFLDANSDDKGKLLERLFGTNLFARWQDAMNQQAKDASAKVKQASDRLHTLAEQFTYTADTTPADGASLTDQIAAMKATAAALTAQQDAQAAVLKQARTKYEQANAAYQNGQQLQRAFEQAQTAQAALAQLAADAPARADKAKLLTKLEWVAAHTGDADRLTAQQTELTQLEAALAHTADALKQAEQAVASAEQIKQALDAQADEMAAASKRETELSSIRPQLERVADLTKALDKAKAQRAQALARQQTTQTAVAAAKAALVENAEAIAKLTQDDQTAALQTQAQRLASLKPVHDQWRHVGKELKEAQNEVKDAQDWVATTTSAAEAAQAAYTQLHDAQLQSQIASLAAQLSPGAACPVCGSLDHPHPAAAAATAIVSDDEVDAADYARQKAQSDLAKSKADLEQAQTTVAKLVDQEQALAAQLSSDDNPEQAFQQLADRVKNLQEKADDQKRQLTQLQQQADQLKADQESVEATLKQADDAFHQADAGLTGAQSALKTAQEALPKDTPALSALTAEQTRLQTKLKAFADDQAANETALSTAKQAVASAKATEAAQVSQQAQTKTSLATAQAAFEEAVAANLDGATPAVFAELRHQIDQITPIKAALEAAKTATTTQNALLKQAKQQIGEAQAPDLTALGQARDAASAAQSQAQADLATAQSALDQDQHLLAQIDSAYTQNQAAQTQADSLSALAAVMNGNNERKLSLERFVLRAYLQEVLTEANGRLSNLTDGRYQFQLHQEPGSHRNDSGLEIDVFDDQVGATRSVHTLSGGESFIAALSLALALGEVIQHDAGGVSIDALFVDEGFGSLDQASLHTAIEALRTIEGKVRMVGIISHVAELRASVPDQLQVKASGTGESTLKAIHASDH</sequence>
<dbReference type="EMBL" id="JBHTOK010000055">
    <property type="protein sequence ID" value="MFD1440994.1"/>
    <property type="molecule type" value="Genomic_DNA"/>
</dbReference>
<dbReference type="InterPro" id="IPR027417">
    <property type="entry name" value="P-loop_NTPase"/>
</dbReference>
<name>A0ABW4CUM2_9LACO</name>
<gene>
    <name evidence="6" type="ORF">ACFQ5K_06390</name>
</gene>
<evidence type="ECO:0000313" key="6">
    <source>
        <dbReference type="EMBL" id="MFD1440994.1"/>
    </source>
</evidence>
<organism evidence="6 7">
    <name type="scientific">Lacticaseibacillus hegangensis</name>
    <dbReference type="NCBI Taxonomy" id="2486010"/>
    <lineage>
        <taxon>Bacteria</taxon>
        <taxon>Bacillati</taxon>
        <taxon>Bacillota</taxon>
        <taxon>Bacilli</taxon>
        <taxon>Lactobacillales</taxon>
        <taxon>Lactobacillaceae</taxon>
        <taxon>Lacticaseibacillus</taxon>
    </lineage>
</organism>
<evidence type="ECO:0000256" key="4">
    <source>
        <dbReference type="SAM" id="Coils"/>
    </source>
</evidence>
<protein>
    <recommendedName>
        <fullName evidence="3">Nuclease SbcCD subunit C</fullName>
    </recommendedName>
</protein>
<dbReference type="RefSeq" id="WP_164506259.1">
    <property type="nucleotide sequence ID" value="NZ_JBHTOK010000055.1"/>
</dbReference>
<feature type="domain" description="Rad50/SbcC-type AAA" evidence="5">
    <location>
        <begin position="6"/>
        <end position="214"/>
    </location>
</feature>
<keyword evidence="4" id="KW-0175">Coiled coil</keyword>
<feature type="coiled-coil region" evidence="4">
    <location>
        <begin position="328"/>
        <end position="406"/>
    </location>
</feature>
<dbReference type="Gene3D" id="3.40.50.300">
    <property type="entry name" value="P-loop containing nucleotide triphosphate hydrolases"/>
    <property type="match status" value="2"/>
</dbReference>
<feature type="coiled-coil region" evidence="4">
    <location>
        <begin position="254"/>
        <end position="294"/>
    </location>
</feature>
<evidence type="ECO:0000256" key="2">
    <source>
        <dbReference type="ARBA" id="ARBA00011322"/>
    </source>
</evidence>
<dbReference type="Pfam" id="PF13476">
    <property type="entry name" value="AAA_23"/>
    <property type="match status" value="1"/>
</dbReference>
<comment type="similarity">
    <text evidence="1">Belongs to the SMC family. SbcC subfamily.</text>
</comment>
<dbReference type="Proteomes" id="UP001597212">
    <property type="component" value="Unassembled WGS sequence"/>
</dbReference>
<dbReference type="SUPFAM" id="SSF52540">
    <property type="entry name" value="P-loop containing nucleoside triphosphate hydrolases"/>
    <property type="match status" value="1"/>
</dbReference>
<accession>A0ABW4CUM2</accession>
<feature type="coiled-coil region" evidence="4">
    <location>
        <begin position="549"/>
        <end position="642"/>
    </location>
</feature>
<evidence type="ECO:0000256" key="1">
    <source>
        <dbReference type="ARBA" id="ARBA00006930"/>
    </source>
</evidence>
<dbReference type="PANTHER" id="PTHR32114:SF2">
    <property type="entry name" value="ABC TRANSPORTER ABCH.3"/>
    <property type="match status" value="1"/>
</dbReference>
<feature type="coiled-coil region" evidence="4">
    <location>
        <begin position="187"/>
        <end position="214"/>
    </location>
</feature>
<evidence type="ECO:0000313" key="7">
    <source>
        <dbReference type="Proteomes" id="UP001597212"/>
    </source>
</evidence>
<evidence type="ECO:0000259" key="5">
    <source>
        <dbReference type="Pfam" id="PF13476"/>
    </source>
</evidence>
<dbReference type="PANTHER" id="PTHR32114">
    <property type="entry name" value="ABC TRANSPORTER ABCH.3"/>
    <property type="match status" value="1"/>
</dbReference>
<keyword evidence="7" id="KW-1185">Reference proteome</keyword>
<dbReference type="InterPro" id="IPR038729">
    <property type="entry name" value="Rad50/SbcC_AAA"/>
</dbReference>
<dbReference type="Pfam" id="PF13558">
    <property type="entry name" value="SbcC_Walker_B"/>
    <property type="match status" value="1"/>
</dbReference>